<comment type="similarity">
    <text evidence="2">Belongs to the ROK (NagC/XylR) family.</text>
</comment>
<dbReference type="InterPro" id="IPR001845">
    <property type="entry name" value="HTH_ArsR_DNA-bd_dom"/>
</dbReference>
<dbReference type="GO" id="GO:0003700">
    <property type="term" value="F:DNA-binding transcription factor activity"/>
    <property type="evidence" value="ECO:0007669"/>
    <property type="project" value="InterPro"/>
</dbReference>
<dbReference type="EMBL" id="SMRT01000029">
    <property type="protein sequence ID" value="TDF91210.1"/>
    <property type="molecule type" value="Genomic_DNA"/>
</dbReference>
<dbReference type="InterPro" id="IPR000600">
    <property type="entry name" value="ROK"/>
</dbReference>
<evidence type="ECO:0000256" key="2">
    <source>
        <dbReference type="ARBA" id="ARBA00006479"/>
    </source>
</evidence>
<name>A0A4R5KB61_9BACL</name>
<feature type="domain" description="HTH arsR-type" evidence="5">
    <location>
        <begin position="13"/>
        <end position="56"/>
    </location>
</feature>
<dbReference type="CDD" id="cd00090">
    <property type="entry name" value="HTH_ARSR"/>
    <property type="match status" value="1"/>
</dbReference>
<evidence type="ECO:0000313" key="7">
    <source>
        <dbReference type="Proteomes" id="UP000295636"/>
    </source>
</evidence>
<dbReference type="Proteomes" id="UP000295636">
    <property type="component" value="Unassembled WGS sequence"/>
</dbReference>
<evidence type="ECO:0000256" key="1">
    <source>
        <dbReference type="ARBA" id="ARBA00002486"/>
    </source>
</evidence>
<dbReference type="OrthoDB" id="9796533at2"/>
<evidence type="ECO:0000256" key="3">
    <source>
        <dbReference type="ARBA" id="ARBA00022629"/>
    </source>
</evidence>
<evidence type="ECO:0000313" key="6">
    <source>
        <dbReference type="EMBL" id="TDF91210.1"/>
    </source>
</evidence>
<organism evidence="6 7">
    <name type="scientific">Paenibacillus piri</name>
    <dbReference type="NCBI Taxonomy" id="2547395"/>
    <lineage>
        <taxon>Bacteria</taxon>
        <taxon>Bacillati</taxon>
        <taxon>Bacillota</taxon>
        <taxon>Bacilli</taxon>
        <taxon>Bacillales</taxon>
        <taxon>Paenibacillaceae</taxon>
        <taxon>Paenibacillus</taxon>
    </lineage>
</organism>
<dbReference type="Gene3D" id="1.10.10.10">
    <property type="entry name" value="Winged helix-like DNA-binding domain superfamily/Winged helix DNA-binding domain"/>
    <property type="match status" value="1"/>
</dbReference>
<dbReference type="GO" id="GO:0042732">
    <property type="term" value="P:D-xylose metabolic process"/>
    <property type="evidence" value="ECO:0007669"/>
    <property type="project" value="UniProtKB-KW"/>
</dbReference>
<keyword evidence="3" id="KW-0859">Xylose metabolism</keyword>
<keyword evidence="7" id="KW-1185">Reference proteome</keyword>
<proteinExistence type="inferred from homology"/>
<keyword evidence="4" id="KW-0238">DNA-binding</keyword>
<dbReference type="InterPro" id="IPR036388">
    <property type="entry name" value="WH-like_DNA-bd_sf"/>
</dbReference>
<evidence type="ECO:0000259" key="5">
    <source>
        <dbReference type="Pfam" id="PF01022"/>
    </source>
</evidence>
<dbReference type="RefSeq" id="WP_133236311.1">
    <property type="nucleotide sequence ID" value="NZ_SMRT01000029.1"/>
</dbReference>
<dbReference type="AlphaFoldDB" id="A0A4R5KB61"/>
<gene>
    <name evidence="6" type="ORF">E1757_33060</name>
</gene>
<keyword evidence="3" id="KW-0119">Carbohydrate metabolism</keyword>
<dbReference type="InterPro" id="IPR036390">
    <property type="entry name" value="WH_DNA-bd_sf"/>
</dbReference>
<dbReference type="Pfam" id="PF00480">
    <property type="entry name" value="ROK"/>
    <property type="match status" value="1"/>
</dbReference>
<dbReference type="InterPro" id="IPR043129">
    <property type="entry name" value="ATPase_NBD"/>
</dbReference>
<dbReference type="Gene3D" id="3.30.420.40">
    <property type="match status" value="2"/>
</dbReference>
<evidence type="ECO:0000256" key="4">
    <source>
        <dbReference type="ARBA" id="ARBA00023125"/>
    </source>
</evidence>
<dbReference type="PANTHER" id="PTHR18964">
    <property type="entry name" value="ROK (REPRESSOR, ORF, KINASE) FAMILY"/>
    <property type="match status" value="1"/>
</dbReference>
<reference evidence="6 7" key="1">
    <citation type="submission" date="2019-03" db="EMBL/GenBank/DDBJ databases">
        <title>This is whole genome sequence of Paenibacillus sp MS74 strain.</title>
        <authorList>
            <person name="Trinh H.N."/>
        </authorList>
    </citation>
    <scope>NUCLEOTIDE SEQUENCE [LARGE SCALE GENOMIC DNA]</scope>
    <source>
        <strain evidence="6 7">MS74</strain>
    </source>
</reference>
<dbReference type="PANTHER" id="PTHR18964:SF149">
    <property type="entry name" value="BIFUNCTIONAL UDP-N-ACETYLGLUCOSAMINE 2-EPIMERASE_N-ACETYLMANNOSAMINE KINASE"/>
    <property type="match status" value="1"/>
</dbReference>
<dbReference type="SUPFAM" id="SSF53067">
    <property type="entry name" value="Actin-like ATPase domain"/>
    <property type="match status" value="1"/>
</dbReference>
<dbReference type="GO" id="GO:0003677">
    <property type="term" value="F:DNA binding"/>
    <property type="evidence" value="ECO:0007669"/>
    <property type="project" value="UniProtKB-KW"/>
</dbReference>
<dbReference type="Pfam" id="PF01022">
    <property type="entry name" value="HTH_5"/>
    <property type="match status" value="1"/>
</dbReference>
<comment type="caution">
    <text evidence="6">The sequence shown here is derived from an EMBL/GenBank/DDBJ whole genome shotgun (WGS) entry which is preliminary data.</text>
</comment>
<accession>A0A4R5KB61</accession>
<dbReference type="SUPFAM" id="SSF46785">
    <property type="entry name" value="Winged helix' DNA-binding domain"/>
    <property type="match status" value="1"/>
</dbReference>
<sequence>MSQNELRDQKGSKLNILQALRIKGSMSRIELTRLTGLSRATISISIAELIDCGLVYETDNRLSTKGRPATALELVPNSRIILGADLDNKTWTLGAFDLLGNTVKTMKIPVHTFEPEATFKALAGEIASFVQQLDKAPVPMLGLGVPGLVDVHHRCIRSAADLDWHQVDAAALLEQHIGWPTVVVNRHRARGLTECRYGAGQQFNNMIYIGVGMGIAAGLYIDRQLLSGSLGGAGEIGHTTIEPSGPLCPCGNHGCLQALAAGPAIEQEFRKLVRSSELDQSNPYRHMDLQFLKVQDVCAAAEEGDELAVQVIHRAASYLGISMANLLNTFNPEAIILGGTVPNASSLFAETATKVMRQKAMRPLAVDTIVRTSLFKDNGGALGAANFAFDKHISISVFN</sequence>
<dbReference type="InterPro" id="IPR011991">
    <property type="entry name" value="ArsR-like_HTH"/>
</dbReference>
<comment type="function">
    <text evidence="1">Transcriptional repressor of xylose-utilizing enzymes.</text>
</comment>
<protein>
    <submittedName>
        <fullName evidence="6">ROK family transcriptional regulator</fullName>
    </submittedName>
</protein>